<comment type="similarity">
    <text evidence="2">Belongs to the bacterial solute-binding protein 1 family.</text>
</comment>
<dbReference type="CDD" id="cd14748">
    <property type="entry name" value="PBP2_UgpB"/>
    <property type="match status" value="1"/>
</dbReference>
<name>A0A511RI38_9DEIN</name>
<dbReference type="SUPFAM" id="SSF53850">
    <property type="entry name" value="Periplasmic binding protein-like II"/>
    <property type="match status" value="1"/>
</dbReference>
<comment type="subcellular location">
    <subcellularLocation>
        <location evidence="1">Cell envelope</location>
    </subcellularLocation>
</comment>
<evidence type="ECO:0000313" key="6">
    <source>
        <dbReference type="EMBL" id="GEM89295.1"/>
    </source>
</evidence>
<feature type="signal peptide" evidence="5">
    <location>
        <begin position="1"/>
        <end position="21"/>
    </location>
</feature>
<proteinExistence type="inferred from homology"/>
<comment type="caution">
    <text evidence="6">The sequence shown here is derived from an EMBL/GenBank/DDBJ whole genome shotgun (WGS) entry which is preliminary data.</text>
</comment>
<dbReference type="InterPro" id="IPR006059">
    <property type="entry name" value="SBP"/>
</dbReference>
<organism evidence="6 7">
    <name type="scientific">Oceanithermus desulfurans NBRC 100063</name>
    <dbReference type="NCBI Taxonomy" id="1227550"/>
    <lineage>
        <taxon>Bacteria</taxon>
        <taxon>Thermotogati</taxon>
        <taxon>Deinococcota</taxon>
        <taxon>Deinococci</taxon>
        <taxon>Thermales</taxon>
        <taxon>Thermaceae</taxon>
        <taxon>Oceanithermus</taxon>
    </lineage>
</organism>
<dbReference type="Proteomes" id="UP000321827">
    <property type="component" value="Unassembled WGS sequence"/>
</dbReference>
<evidence type="ECO:0000256" key="3">
    <source>
        <dbReference type="ARBA" id="ARBA00022448"/>
    </source>
</evidence>
<protein>
    <submittedName>
        <fullName evidence="6">ABC transporter substrate-binding protein</fullName>
    </submittedName>
</protein>
<evidence type="ECO:0000256" key="4">
    <source>
        <dbReference type="ARBA" id="ARBA00022729"/>
    </source>
</evidence>
<keyword evidence="4 5" id="KW-0732">Signal</keyword>
<dbReference type="PANTHER" id="PTHR43649">
    <property type="entry name" value="ARABINOSE-BINDING PROTEIN-RELATED"/>
    <property type="match status" value="1"/>
</dbReference>
<dbReference type="EMBL" id="BJXN01000004">
    <property type="protein sequence ID" value="GEM89295.1"/>
    <property type="molecule type" value="Genomic_DNA"/>
</dbReference>
<dbReference type="AlphaFoldDB" id="A0A511RI38"/>
<dbReference type="InterPro" id="IPR050490">
    <property type="entry name" value="Bact_solute-bd_prot1"/>
</dbReference>
<feature type="chain" id="PRO_5022166159" evidence="5">
    <location>
        <begin position="22"/>
        <end position="421"/>
    </location>
</feature>
<accession>A0A511RI38</accession>
<sequence length="421" mass="45688">MGMKKATVLLTLLAVAGLALAQQKAEDVIKAQCEKAPVVAELWHGFRGGAPRAALENLAVEFNKMNAGQGCVRPISQGGYRDLSTKIKAAFAAGNLPAMAQAFENNIALYLEADALLPLDGKLEHLADLNPFFVNAVKFDGKLYGLPFNKSVQILYFNRDLLSKHGIEVPGTLDGFIAAAKKISEAEGEPVYWFRPDTSTYAYWFFNMGGRYLHDGKVVVNSPEGVKALETLVQGVKDGWAKPITSGYINQNFGKGVYGFSTDSSAGYSYYLRAAKFDLGIATLPGTAEHPGYGLVQGTNLIVFKDVDAKQQAVAFQFLNFVSGPKAQALFAAATGYVPINLKAVDEPVLQDHLMENPDFQVVIDQANYAAFEPAIPEWEQIRFDILGQAITEAVLGKATPKEALDKAQKQVEDLLSGKIR</sequence>
<gene>
    <name evidence="6" type="ORF">ODE01S_07290</name>
</gene>
<dbReference type="Pfam" id="PF13416">
    <property type="entry name" value="SBP_bac_8"/>
    <property type="match status" value="1"/>
</dbReference>
<dbReference type="PANTHER" id="PTHR43649:SF31">
    <property type="entry name" value="SN-GLYCEROL-3-PHOSPHATE-BINDING PERIPLASMIC PROTEIN UGPB"/>
    <property type="match status" value="1"/>
</dbReference>
<evidence type="ECO:0000256" key="2">
    <source>
        <dbReference type="ARBA" id="ARBA00008520"/>
    </source>
</evidence>
<dbReference type="GO" id="GO:0030313">
    <property type="term" value="C:cell envelope"/>
    <property type="evidence" value="ECO:0007669"/>
    <property type="project" value="UniProtKB-SubCell"/>
</dbReference>
<evidence type="ECO:0000256" key="1">
    <source>
        <dbReference type="ARBA" id="ARBA00004196"/>
    </source>
</evidence>
<dbReference type="Gene3D" id="3.40.190.10">
    <property type="entry name" value="Periplasmic binding protein-like II"/>
    <property type="match status" value="1"/>
</dbReference>
<keyword evidence="3" id="KW-0813">Transport</keyword>
<evidence type="ECO:0000313" key="7">
    <source>
        <dbReference type="Proteomes" id="UP000321827"/>
    </source>
</evidence>
<evidence type="ECO:0000256" key="5">
    <source>
        <dbReference type="SAM" id="SignalP"/>
    </source>
</evidence>
<reference evidence="6 7" key="1">
    <citation type="submission" date="2019-07" db="EMBL/GenBank/DDBJ databases">
        <title>Whole genome shotgun sequence of Oceanithermus desulfurans NBRC 100063.</title>
        <authorList>
            <person name="Hosoyama A."/>
            <person name="Uohara A."/>
            <person name="Ohji S."/>
            <person name="Ichikawa N."/>
        </authorList>
    </citation>
    <scope>NUCLEOTIDE SEQUENCE [LARGE SCALE GENOMIC DNA]</scope>
    <source>
        <strain evidence="6 7">NBRC 100063</strain>
    </source>
</reference>